<comment type="subcellular location">
    <subcellularLocation>
        <location evidence="1">Cytoplasm</location>
        <location evidence="1">Cytoskeleton</location>
    </subcellularLocation>
</comment>
<dbReference type="Pfam" id="PF12770">
    <property type="entry name" value="CHAT"/>
    <property type="match status" value="1"/>
</dbReference>
<dbReference type="SMART" id="SM00028">
    <property type="entry name" value="TPR"/>
    <property type="match status" value="8"/>
</dbReference>
<dbReference type="InterPro" id="IPR024983">
    <property type="entry name" value="CHAT_dom"/>
</dbReference>
<dbReference type="PANTHER" id="PTHR45783">
    <property type="entry name" value="KINESIN LIGHT CHAIN"/>
    <property type="match status" value="1"/>
</dbReference>
<dbReference type="PANTHER" id="PTHR45783:SF3">
    <property type="entry name" value="KINESIN LIGHT CHAIN"/>
    <property type="match status" value="1"/>
</dbReference>
<proteinExistence type="inferred from homology"/>
<evidence type="ECO:0000256" key="8">
    <source>
        <dbReference type="ARBA" id="ARBA00023175"/>
    </source>
</evidence>
<organism evidence="12 13">
    <name type="scientific">Cyanobium usitatum str. Tous</name>
    <dbReference type="NCBI Taxonomy" id="2116684"/>
    <lineage>
        <taxon>Bacteria</taxon>
        <taxon>Bacillati</taxon>
        <taxon>Cyanobacteriota</taxon>
        <taxon>Cyanophyceae</taxon>
        <taxon>Synechococcales</taxon>
        <taxon>Prochlorococcaceae</taxon>
        <taxon>Cyanobium</taxon>
    </lineage>
</organism>
<dbReference type="Gene3D" id="1.25.40.10">
    <property type="entry name" value="Tetratricopeptide repeat domain"/>
    <property type="match status" value="2"/>
</dbReference>
<keyword evidence="8" id="KW-0505">Motor protein</keyword>
<keyword evidence="13" id="KW-1185">Reference proteome</keyword>
<reference evidence="12 13" key="1">
    <citation type="journal article" date="2018" name="Environ. Microbiol.">
        <title>Ecological and genomic features of two widespread freshwater picocyanobacteria.</title>
        <authorList>
            <person name="Cabello-Yeves P.J."/>
            <person name="Picazo A."/>
            <person name="Camacho A."/>
            <person name="Callieri C."/>
            <person name="Rosselli R."/>
            <person name="Roda-Garcia J.J."/>
            <person name="Coutinho F.H."/>
            <person name="Rodriguez-Valera F."/>
        </authorList>
    </citation>
    <scope>NUCLEOTIDE SEQUENCE [LARGE SCALE GENOMIC DNA]</scope>
    <source>
        <strain evidence="12 13">Tous</strain>
    </source>
</reference>
<evidence type="ECO:0000256" key="9">
    <source>
        <dbReference type="ARBA" id="ARBA00023212"/>
    </source>
</evidence>
<evidence type="ECO:0000313" key="12">
    <source>
        <dbReference type="EMBL" id="PSJ06546.1"/>
    </source>
</evidence>
<evidence type="ECO:0000256" key="4">
    <source>
        <dbReference type="ARBA" id="ARBA00022701"/>
    </source>
</evidence>
<evidence type="ECO:0000256" key="1">
    <source>
        <dbReference type="ARBA" id="ARBA00004245"/>
    </source>
</evidence>
<evidence type="ECO:0000256" key="2">
    <source>
        <dbReference type="ARBA" id="ARBA00009622"/>
    </source>
</evidence>
<dbReference type="GO" id="GO:0005871">
    <property type="term" value="C:kinesin complex"/>
    <property type="evidence" value="ECO:0007669"/>
    <property type="project" value="InterPro"/>
</dbReference>
<dbReference type="GO" id="GO:0019894">
    <property type="term" value="F:kinesin binding"/>
    <property type="evidence" value="ECO:0007669"/>
    <property type="project" value="TreeGrafter"/>
</dbReference>
<dbReference type="Proteomes" id="UP000243002">
    <property type="component" value="Unassembled WGS sequence"/>
</dbReference>
<feature type="chain" id="PRO_5015162645" evidence="10">
    <location>
        <begin position="22"/>
        <end position="966"/>
    </location>
</feature>
<evidence type="ECO:0000256" key="5">
    <source>
        <dbReference type="ARBA" id="ARBA00022737"/>
    </source>
</evidence>
<dbReference type="GO" id="GO:0007018">
    <property type="term" value="P:microtubule-based movement"/>
    <property type="evidence" value="ECO:0007669"/>
    <property type="project" value="TreeGrafter"/>
</dbReference>
<sequence length="966" mass="105429">MTGKSLGFVHKGLAISLMASAALVSVQPGYAATARVAQANVNQSTRNQPDLKAMIERAEKLRTEEKFGPAATIWQQILLVVEKLHGPDHPDVANSLSNLAFLLNTQGRYAAAEPLYRRSLAIREKALGPDHPEVAWSLNNLALMLNEQGRYGAAEPLYRRSLAIKEKALGPDHPDVATSLVNLADLLKNQGRYGAAEPLYRRSLAILEKALGPDHPEVALILNNLAMLLSKQGQYAAAESFYRRSLAIHKKAFGPDHPADAPVLNNLASLLSDQGQYAAAEALYRRSLAIQEKALGPGHPNVAILINNLALLLSDQGQYAAAEALYRRSLAIQEKAFGPDHPVTAVILNNLAEVFYYRGQYSSAEPLVRRSLAIRESVLGANHPDVATTLGKLAFLLGEQGQHSSALIVLDKSEKVKTNWYLKELPLLPDRDRATQLRQLADGDEREYTFGMIEFYPPAVQLALETRLNRQGLLRDIERSQALLLNSPGVDRIKVKQLQALAQQLTSVTLSIDRRAEVARQRGKLQAEIYRQIPELQLHPVTTAEVAKALPADGALVEFQRYQPFDGRKQKDQRWGAAQYIALVLKPNGSISAVPLGAAAAIDAQVHKGLRASADGLSDAESIWAQLSIQLLKPLLPQLTDSHQWFLSPDGELNRVPFAALPAPQQMGTPLAQAVQLRLLTTGRELVRLQQPAPPGSEALVMANPNYERPSTKPPPARKPDAVSTMTQRRSAEMGSNQWNPLPASELEGQKVAKLLATGLTSGAAATTTALQRLQGPRVLHIATHGFFVADQETKPTEGMRAIQEGSPLLRSLRQEDPQLRSGLVLAGANQPDLDPNDDGYLTAAEAVTLNLKGTELVVLSACSTGQGEVRTGEGVYGLQRSLTVAGARSTLLSLWKVDDAATAEFMTRFYKRLKAGEGRSDALAATQKEFRDVQVRDPQSKLVWSSPYYWAAWQLVGDWRPIKGL</sequence>
<evidence type="ECO:0000256" key="10">
    <source>
        <dbReference type="SAM" id="SignalP"/>
    </source>
</evidence>
<dbReference type="EMBL" id="PXXO01000003">
    <property type="protein sequence ID" value="PSJ06546.1"/>
    <property type="molecule type" value="Genomic_DNA"/>
</dbReference>
<dbReference type="GO" id="GO:0005874">
    <property type="term" value="C:microtubule"/>
    <property type="evidence" value="ECO:0007669"/>
    <property type="project" value="UniProtKB-KW"/>
</dbReference>
<keyword evidence="3" id="KW-0963">Cytoplasm</keyword>
<evidence type="ECO:0000256" key="3">
    <source>
        <dbReference type="ARBA" id="ARBA00022490"/>
    </source>
</evidence>
<accession>A0A2P7MZ86</accession>
<evidence type="ECO:0000256" key="7">
    <source>
        <dbReference type="ARBA" id="ARBA00023054"/>
    </source>
</evidence>
<dbReference type="Pfam" id="PF13374">
    <property type="entry name" value="TPR_10"/>
    <property type="match status" value="1"/>
</dbReference>
<dbReference type="InterPro" id="IPR011990">
    <property type="entry name" value="TPR-like_helical_dom_sf"/>
</dbReference>
<dbReference type="SUPFAM" id="SSF48452">
    <property type="entry name" value="TPR-like"/>
    <property type="match status" value="3"/>
</dbReference>
<keyword evidence="10" id="KW-0732">Signal</keyword>
<dbReference type="InterPro" id="IPR019734">
    <property type="entry name" value="TPR_rpt"/>
</dbReference>
<evidence type="ECO:0000259" key="11">
    <source>
        <dbReference type="Pfam" id="PF12770"/>
    </source>
</evidence>
<keyword evidence="4" id="KW-0493">Microtubule</keyword>
<feature type="domain" description="CHAT" evidence="11">
    <location>
        <begin position="626"/>
        <end position="959"/>
    </location>
</feature>
<protein>
    <submittedName>
        <fullName evidence="12">Kinesin</fullName>
    </submittedName>
</protein>
<evidence type="ECO:0000313" key="13">
    <source>
        <dbReference type="Proteomes" id="UP000243002"/>
    </source>
</evidence>
<keyword evidence="7" id="KW-0175">Coiled coil</keyword>
<gene>
    <name evidence="12" type="ORF">C7K55_03615</name>
</gene>
<feature type="signal peptide" evidence="10">
    <location>
        <begin position="1"/>
        <end position="21"/>
    </location>
</feature>
<dbReference type="PRINTS" id="PR00381">
    <property type="entry name" value="KINESINLIGHT"/>
</dbReference>
<keyword evidence="9" id="KW-0206">Cytoskeleton</keyword>
<keyword evidence="6" id="KW-0802">TPR repeat</keyword>
<evidence type="ECO:0000256" key="6">
    <source>
        <dbReference type="ARBA" id="ARBA00022803"/>
    </source>
</evidence>
<name>A0A2P7MZ86_9CYAN</name>
<dbReference type="GO" id="GO:0005737">
    <property type="term" value="C:cytoplasm"/>
    <property type="evidence" value="ECO:0007669"/>
    <property type="project" value="TreeGrafter"/>
</dbReference>
<dbReference type="AlphaFoldDB" id="A0A2P7MZ86"/>
<comment type="caution">
    <text evidence="12">The sequence shown here is derived from an EMBL/GenBank/DDBJ whole genome shotgun (WGS) entry which is preliminary data.</text>
</comment>
<keyword evidence="5" id="KW-0677">Repeat</keyword>
<comment type="similarity">
    <text evidence="2">Belongs to the kinesin light chain family.</text>
</comment>
<dbReference type="InterPro" id="IPR002151">
    <property type="entry name" value="Kinesin_light"/>
</dbReference>
<dbReference type="Pfam" id="PF13424">
    <property type="entry name" value="TPR_12"/>
    <property type="match status" value="3"/>
</dbReference>